<evidence type="ECO:0000313" key="2">
    <source>
        <dbReference type="EMBL" id="MQL93854.1"/>
    </source>
</evidence>
<name>A0A843VKT2_COLES</name>
<protein>
    <submittedName>
        <fullName evidence="2">Uncharacterized protein</fullName>
    </submittedName>
</protein>
<dbReference type="EMBL" id="NMUH01001604">
    <property type="protein sequence ID" value="MQL93854.1"/>
    <property type="molecule type" value="Genomic_DNA"/>
</dbReference>
<evidence type="ECO:0000313" key="3">
    <source>
        <dbReference type="Proteomes" id="UP000652761"/>
    </source>
</evidence>
<feature type="region of interest" description="Disordered" evidence="1">
    <location>
        <begin position="109"/>
        <end position="132"/>
    </location>
</feature>
<comment type="caution">
    <text evidence="2">The sequence shown here is derived from an EMBL/GenBank/DDBJ whole genome shotgun (WGS) entry which is preliminary data.</text>
</comment>
<accession>A0A843VKT2</accession>
<feature type="compositionally biased region" description="Polar residues" evidence="1">
    <location>
        <begin position="113"/>
        <end position="122"/>
    </location>
</feature>
<gene>
    <name evidence="2" type="ORF">Taro_026514</name>
</gene>
<dbReference type="Proteomes" id="UP000652761">
    <property type="component" value="Unassembled WGS sequence"/>
</dbReference>
<dbReference type="AlphaFoldDB" id="A0A843VKT2"/>
<sequence length="145" mass="15209">MCVSLLQWSLHELTSAMFIDLPEGRLNAYWCVLIRRSRSDSPSPFFSVEDCFGPGPPPAVAAHLIPVIPMSSESTGSGSLSGVVDVATAEGVKSDAISNVNNNSAASIYGSGCPNTGSSIPPSRSEGDVKKDKSKAFWGLFSGRS</sequence>
<evidence type="ECO:0000256" key="1">
    <source>
        <dbReference type="SAM" id="MobiDB-lite"/>
    </source>
</evidence>
<organism evidence="2 3">
    <name type="scientific">Colocasia esculenta</name>
    <name type="common">Wild taro</name>
    <name type="synonym">Arum esculentum</name>
    <dbReference type="NCBI Taxonomy" id="4460"/>
    <lineage>
        <taxon>Eukaryota</taxon>
        <taxon>Viridiplantae</taxon>
        <taxon>Streptophyta</taxon>
        <taxon>Embryophyta</taxon>
        <taxon>Tracheophyta</taxon>
        <taxon>Spermatophyta</taxon>
        <taxon>Magnoliopsida</taxon>
        <taxon>Liliopsida</taxon>
        <taxon>Araceae</taxon>
        <taxon>Aroideae</taxon>
        <taxon>Colocasieae</taxon>
        <taxon>Colocasia</taxon>
    </lineage>
</organism>
<proteinExistence type="predicted"/>
<reference evidence="2" key="1">
    <citation type="submission" date="2017-07" db="EMBL/GenBank/DDBJ databases">
        <title>Taro Niue Genome Assembly and Annotation.</title>
        <authorList>
            <person name="Atibalentja N."/>
            <person name="Keating K."/>
            <person name="Fields C.J."/>
        </authorList>
    </citation>
    <scope>NUCLEOTIDE SEQUENCE</scope>
    <source>
        <strain evidence="2">Niue_2</strain>
        <tissue evidence="2">Leaf</tissue>
    </source>
</reference>
<keyword evidence="3" id="KW-1185">Reference proteome</keyword>